<evidence type="ECO:0000313" key="1">
    <source>
        <dbReference type="Proteomes" id="UP000095287"/>
    </source>
</evidence>
<dbReference type="WBParaSite" id="L893_g252.t1">
    <property type="protein sequence ID" value="L893_g252.t1"/>
    <property type="gene ID" value="L893_g252"/>
</dbReference>
<accession>A0A1I7ZCZ5</accession>
<dbReference type="AlphaFoldDB" id="A0A1I7ZCZ5"/>
<name>A0A1I7ZCZ5_9BILA</name>
<sequence>MDRKKSIGFEMHMLYDRAIQSAYEMRCARRVFRGLIARTSESRKCNLFKTRKALEDSRSKCMKSQQRTS</sequence>
<keyword evidence="1" id="KW-1185">Reference proteome</keyword>
<reference evidence="2" key="1">
    <citation type="submission" date="2016-11" db="UniProtKB">
        <authorList>
            <consortium name="WormBaseParasite"/>
        </authorList>
    </citation>
    <scope>IDENTIFICATION</scope>
</reference>
<evidence type="ECO:0000313" key="2">
    <source>
        <dbReference type="WBParaSite" id="L893_g252.t1"/>
    </source>
</evidence>
<dbReference type="Proteomes" id="UP000095287">
    <property type="component" value="Unplaced"/>
</dbReference>
<proteinExistence type="predicted"/>
<organism evidence="1 2">
    <name type="scientific">Steinernema glaseri</name>
    <dbReference type="NCBI Taxonomy" id="37863"/>
    <lineage>
        <taxon>Eukaryota</taxon>
        <taxon>Metazoa</taxon>
        <taxon>Ecdysozoa</taxon>
        <taxon>Nematoda</taxon>
        <taxon>Chromadorea</taxon>
        <taxon>Rhabditida</taxon>
        <taxon>Tylenchina</taxon>
        <taxon>Panagrolaimomorpha</taxon>
        <taxon>Strongyloidoidea</taxon>
        <taxon>Steinernematidae</taxon>
        <taxon>Steinernema</taxon>
    </lineage>
</organism>
<protein>
    <submittedName>
        <fullName evidence="2">Transposase</fullName>
    </submittedName>
</protein>